<dbReference type="Gene3D" id="1.20.58.1090">
    <property type="entry name" value="Phage polarity suppression protein monomer"/>
    <property type="match status" value="1"/>
</dbReference>
<reference evidence="1" key="2">
    <citation type="submission" date="2008-05" db="EMBL/GenBank/DDBJ databases">
        <authorList>
            <person name="Crossman L.C."/>
        </authorList>
    </citation>
    <scope>NUCLEOTIDE SEQUENCE</scope>
    <source>
        <strain evidence="1">ATCC43949</strain>
    </source>
</reference>
<dbReference type="InterPro" id="IPR010006">
    <property type="entry name" value="Phage_P4_Psu"/>
</dbReference>
<dbReference type="AlphaFoldDB" id="B6VK77"/>
<gene>
    <name evidence="2" type="primary">psu</name>
    <name evidence="1" type="ordered locus">PAU_01265</name>
    <name evidence="2" type="ORF">PA-RVA2-4219</name>
</gene>
<dbReference type="EMBL" id="FM211044">
    <property type="protein sequence ID" value="CAR66557.1"/>
    <property type="molecule type" value="Genomic_DNA"/>
</dbReference>
<evidence type="ECO:0000313" key="1">
    <source>
        <dbReference type="EMBL" id="CAQ83357.1"/>
    </source>
</evidence>
<name>B6VK77_PHOAA</name>
<sequence>MIQNRAVDRSMTYLREALTGWIATGAEINYSEQDSNILTAIGYRPEAPSRDDSREKFTPAQNMIYARRRAELAAQ</sequence>
<protein>
    <submittedName>
        <fullName evidence="2">Phage polarity suppression protein</fullName>
    </submittedName>
</protein>
<reference evidence="2" key="1">
    <citation type="journal article" date="2008" name="Proc. Natl. Acad. Sci. U.S.A.">
        <title>Rapid virulence annotation (RVA): identification of virulence factors using a bacterial genome library and multiple invertebrate hosts.</title>
        <authorList>
            <person name="Waterfield N.R."/>
            <person name="Sanchez-Contreras M."/>
            <person name="Eleftherianos I."/>
            <person name="Dowling A."/>
            <person name="Wilkinson P."/>
            <person name="Parkhill J."/>
            <person name="Thomson N."/>
            <person name="Reynolds S.E."/>
            <person name="Bode H.B."/>
            <person name="Dorus S."/>
            <person name="Ffrench-Constant R.H."/>
        </authorList>
    </citation>
    <scope>NUCLEOTIDE SEQUENCE</scope>
    <source>
        <strain evidence="2">ATCC 43949</strain>
    </source>
</reference>
<reference evidence="2" key="3">
    <citation type="submission" date="2008-09" db="EMBL/GenBank/DDBJ databases">
        <authorList>
            <person name="Thomson N.R."/>
        </authorList>
    </citation>
    <scope>NUCLEOTIDE SEQUENCE</scope>
    <source>
        <strain evidence="2">ATCC 43949</strain>
    </source>
</reference>
<reference evidence="1 3" key="4">
    <citation type="journal article" date="2009" name="BMC Genomics">
        <title>Comparative genomics of the emerging human pathogen Photorhabdus asymbiotica with the insect pathogen Photorhabdus luminescens.</title>
        <authorList>
            <person name="Wilkinson P."/>
            <person name="Waterfield N.R."/>
            <person name="Crossman L."/>
            <person name="Corton C."/>
            <person name="Sanchez-Contreras M."/>
            <person name="Vlisidou I."/>
            <person name="Barron A."/>
            <person name="Bignell A."/>
            <person name="Clark L."/>
            <person name="Ormond D."/>
            <person name="Mayho M."/>
            <person name="Bason N."/>
            <person name="Smith F."/>
            <person name="Simmonds M."/>
            <person name="Churcher C."/>
            <person name="Harris D."/>
            <person name="Thompson N.R."/>
            <person name="Quail M."/>
            <person name="Parkhill J."/>
            <person name="ffrench-Constant R.H."/>
        </authorList>
    </citation>
    <scope>NUCLEOTIDE SEQUENCE [LARGE SCALE GENOMIC DNA]</scope>
    <source>
        <strain evidence="3">ATCC 43949 / 3105-77</strain>
        <strain evidence="1">ATCC43949</strain>
    </source>
</reference>
<organism evidence="2">
    <name type="scientific">Photorhabdus asymbiotica subsp. asymbiotica (strain ATCC 43949 / 3105-77)</name>
    <name type="common">Xenorhabdus luminescens (strain 2)</name>
    <dbReference type="NCBI Taxonomy" id="553480"/>
    <lineage>
        <taxon>Bacteria</taxon>
        <taxon>Pseudomonadati</taxon>
        <taxon>Pseudomonadota</taxon>
        <taxon>Gammaproteobacteria</taxon>
        <taxon>Enterobacterales</taxon>
        <taxon>Morganellaceae</taxon>
        <taxon>Photorhabdus</taxon>
    </lineage>
</organism>
<proteinExistence type="predicted"/>
<accession>C7BRF6</accession>
<evidence type="ECO:0000313" key="3">
    <source>
        <dbReference type="Proteomes" id="UP000002747"/>
    </source>
</evidence>
<evidence type="ECO:0000313" key="2">
    <source>
        <dbReference type="EMBL" id="CAR66557.1"/>
    </source>
</evidence>
<dbReference type="Proteomes" id="UP000002747">
    <property type="component" value="Chromosome"/>
</dbReference>
<accession>B6VK77</accession>
<dbReference type="STRING" id="291112.PAU_01265"/>
<dbReference type="EMBL" id="FM162591">
    <property type="protein sequence ID" value="CAQ83357.1"/>
    <property type="molecule type" value="Genomic_DNA"/>
</dbReference>
<dbReference type="Pfam" id="PF07455">
    <property type="entry name" value="Psu"/>
    <property type="match status" value="1"/>
</dbReference>
<dbReference type="eggNOG" id="ENOG502ZADE">
    <property type="taxonomic scope" value="Bacteria"/>
</dbReference>
<dbReference type="KEGG" id="pay:PAU_01265"/>